<dbReference type="KEGG" id="acan:ACA1_000540"/>
<dbReference type="RefSeq" id="XP_004337499.1">
    <property type="nucleotide sequence ID" value="XM_004337451.1"/>
</dbReference>
<dbReference type="AlphaFoldDB" id="L8GTP1"/>
<dbReference type="VEuPathDB" id="AmoebaDB:ACA1_000540"/>
<reference evidence="3 4" key="1">
    <citation type="journal article" date="2013" name="Genome Biol.">
        <title>Genome of Acanthamoeba castellanii highlights extensive lateral gene transfer and early evolution of tyrosine kinase signaling.</title>
        <authorList>
            <person name="Clarke M."/>
            <person name="Lohan A.J."/>
            <person name="Liu B."/>
            <person name="Lagkouvardos I."/>
            <person name="Roy S."/>
            <person name="Zafar N."/>
            <person name="Bertelli C."/>
            <person name="Schilde C."/>
            <person name="Kianianmomeni A."/>
            <person name="Burglin T.R."/>
            <person name="Frech C."/>
            <person name="Turcotte B."/>
            <person name="Kopec K.O."/>
            <person name="Synnott J.M."/>
            <person name="Choo C."/>
            <person name="Paponov I."/>
            <person name="Finkler A."/>
            <person name="Soon Heng Tan C."/>
            <person name="Hutchins A.P."/>
            <person name="Weinmeier T."/>
            <person name="Rattei T."/>
            <person name="Chu J.S."/>
            <person name="Gimenez G."/>
            <person name="Irimia M."/>
            <person name="Rigden D.J."/>
            <person name="Fitzpatrick D.A."/>
            <person name="Lorenzo-Morales J."/>
            <person name="Bateman A."/>
            <person name="Chiu C.H."/>
            <person name="Tang P."/>
            <person name="Hegemann P."/>
            <person name="Fromm H."/>
            <person name="Raoult D."/>
            <person name="Greub G."/>
            <person name="Miranda-Saavedra D."/>
            <person name="Chen N."/>
            <person name="Nash P."/>
            <person name="Ginger M.L."/>
            <person name="Horn M."/>
            <person name="Schaap P."/>
            <person name="Caler L."/>
            <person name="Loftus B."/>
        </authorList>
    </citation>
    <scope>NUCLEOTIDE SEQUENCE [LARGE SCALE GENOMIC DNA]</scope>
    <source>
        <strain evidence="3 4">Neff</strain>
    </source>
</reference>
<accession>L8GTP1</accession>
<feature type="compositionally biased region" description="Basic and acidic residues" evidence="1">
    <location>
        <begin position="30"/>
        <end position="42"/>
    </location>
</feature>
<gene>
    <name evidence="3" type="ORF">ACA1_000540</name>
</gene>
<evidence type="ECO:0000313" key="4">
    <source>
        <dbReference type="Proteomes" id="UP000011083"/>
    </source>
</evidence>
<keyword evidence="2" id="KW-0472">Membrane</keyword>
<feature type="compositionally biased region" description="Acidic residues" evidence="1">
    <location>
        <begin position="78"/>
        <end position="87"/>
    </location>
</feature>
<evidence type="ECO:0000256" key="1">
    <source>
        <dbReference type="SAM" id="MobiDB-lite"/>
    </source>
</evidence>
<evidence type="ECO:0000256" key="2">
    <source>
        <dbReference type="SAM" id="Phobius"/>
    </source>
</evidence>
<feature type="compositionally biased region" description="Low complexity" evidence="1">
    <location>
        <begin position="20"/>
        <end position="29"/>
    </location>
</feature>
<dbReference type="GeneID" id="14916124"/>
<keyword evidence="2" id="KW-0812">Transmembrane</keyword>
<organism evidence="3 4">
    <name type="scientific">Acanthamoeba castellanii (strain ATCC 30010 / Neff)</name>
    <dbReference type="NCBI Taxonomy" id="1257118"/>
    <lineage>
        <taxon>Eukaryota</taxon>
        <taxon>Amoebozoa</taxon>
        <taxon>Discosea</taxon>
        <taxon>Longamoebia</taxon>
        <taxon>Centramoebida</taxon>
        <taxon>Acanthamoebidae</taxon>
        <taxon>Acanthamoeba</taxon>
    </lineage>
</organism>
<feature type="transmembrane region" description="Helical" evidence="2">
    <location>
        <begin position="98"/>
        <end position="123"/>
    </location>
</feature>
<name>L8GTP1_ACACF</name>
<keyword evidence="4" id="KW-1185">Reference proteome</keyword>
<dbReference type="Proteomes" id="UP000011083">
    <property type="component" value="Unassembled WGS sequence"/>
</dbReference>
<protein>
    <submittedName>
        <fullName evidence="3">Uncharacterized protein</fullName>
    </submittedName>
</protein>
<keyword evidence="2" id="KW-1133">Transmembrane helix</keyword>
<sequence>MRKRKQGAGGGGEKGEEKTAAAQTTAAEPARGRPQSENKKEEDGEEVELVEVPSDHWLIKRKWRIVKRKKGEDGNKGEEEEENEDTEYEYEVDKRKALIFFVTRLVAVLLVFLFLHTLFYHYVWDPLTRARETPMEEQIRKFKALGQL</sequence>
<proteinExistence type="predicted"/>
<evidence type="ECO:0000313" key="3">
    <source>
        <dbReference type="EMBL" id="ELR15486.1"/>
    </source>
</evidence>
<feature type="region of interest" description="Disordered" evidence="1">
    <location>
        <begin position="1"/>
        <end position="48"/>
    </location>
</feature>
<dbReference type="EMBL" id="KB008029">
    <property type="protein sequence ID" value="ELR15486.1"/>
    <property type="molecule type" value="Genomic_DNA"/>
</dbReference>
<feature type="region of interest" description="Disordered" evidence="1">
    <location>
        <begin position="68"/>
        <end position="87"/>
    </location>
</feature>